<dbReference type="PROSITE" id="PS00107">
    <property type="entry name" value="PROTEIN_KINASE_ATP"/>
    <property type="match status" value="1"/>
</dbReference>
<keyword evidence="4 9" id="KW-0547">Nucleotide-binding</keyword>
<comment type="catalytic activity">
    <reaction evidence="8">
        <text>L-seryl-[protein] + ATP = O-phospho-L-seryl-[protein] + ADP + H(+)</text>
        <dbReference type="Rhea" id="RHEA:17989"/>
        <dbReference type="Rhea" id="RHEA-COMP:9863"/>
        <dbReference type="Rhea" id="RHEA-COMP:11604"/>
        <dbReference type="ChEBI" id="CHEBI:15378"/>
        <dbReference type="ChEBI" id="CHEBI:29999"/>
        <dbReference type="ChEBI" id="CHEBI:30616"/>
        <dbReference type="ChEBI" id="CHEBI:83421"/>
        <dbReference type="ChEBI" id="CHEBI:456216"/>
        <dbReference type="EC" id="2.7.11.1"/>
    </reaction>
</comment>
<sequence length="925" mass="104896">MKRVKCYGRVKTNLVDTSFKREFFRQSSVPSPRGSNFQGYREKTVEFNTSSSDEGNTDKLDLQPYELFTSKIDISDSNSSSSTGYQSTANQRKSLRFLYQNKSNAARQKSIQSGRPRLLKRNFPIEKTIAVEAPPAVNSPPKLRGRKRKKQCKKLTGTSKARQLRSTCKVASLDSQLGTTSESQPKLLRKNNSKYVKYSKSYHLRKKKKINISTHSPIAVQPSCAVMCQYSLRSKKIVNKKKNKKRQNKDNCSRSDSFWAAMQPNWSSIWDYSLKVEKNAEMNKANSEHSATYYDQSVILIDSEDNIIGDKKGLLPTLKSNSQETCNHISVSNTCKNSKNDKPLGNKIISIDTNDLKNIGSSENIEVREAMSVNTDVCEKSKDDIFENIEKSQPYFPPVTSEESKTFHSSTPICSPASHSHLLKISHFTKLFNPITQTFITSTPSQKFKQTKNRYIHINNISKISAVEHRENDASLDFSAKPSRLPSSYRNSFVLSRKSRTLLHSSMERRHQSVRSLSKSRASSKEVVDCSMRSCSLSAEVKHLSSSNLSTSDFQSTLYKLLDFCGQTSGIPFKEIYDWRHTTIRKIGEGTYGEVYSLVQNKLSSVIKVIPFSENNDEQSMQSVESILSEVKVSQCLSELRNNKNNKTKNFGKLKSVHIVKGEYPAEMLVAWDKFSVAKTTYNSKPDIFDDQQLFAIIELEFGGKDMTCFVLRNAVEAESILKQIAISLAIAEEAHLFEHRDLHLGNILVKRNASKSISYVLRGQPFSLPSQGLIVTIIDFTLSRVLDDGCIFYNDLADDESLFNQSGDFQFEVYRAIQLHLNNEWHKSLLYSNVLWLTFLCKKLLEYEYSRPSSKMHQIALKNIKLFENNLQPCKSALESLTACSVVTSIPNQEKDSLSLLNAKTKLIDRKSLHKSTSRNPSLL</sequence>
<reference evidence="11" key="1">
    <citation type="submission" date="2020-07" db="EMBL/GenBank/DDBJ databases">
        <title>Multicomponent nature underlies the extraordinary mechanical properties of spider dragline silk.</title>
        <authorList>
            <person name="Kono N."/>
            <person name="Nakamura H."/>
            <person name="Mori M."/>
            <person name="Yoshida Y."/>
            <person name="Ohtoshi R."/>
            <person name="Malay A.D."/>
            <person name="Moran D.A.P."/>
            <person name="Tomita M."/>
            <person name="Numata K."/>
            <person name="Arakawa K."/>
        </authorList>
    </citation>
    <scope>NUCLEOTIDE SEQUENCE</scope>
</reference>
<dbReference type="Gene3D" id="1.10.510.10">
    <property type="entry name" value="Transferase(Phosphotransferase) domain 1"/>
    <property type="match status" value="1"/>
</dbReference>
<evidence type="ECO:0000256" key="3">
    <source>
        <dbReference type="ARBA" id="ARBA00022679"/>
    </source>
</evidence>
<dbReference type="GO" id="GO:0072354">
    <property type="term" value="F:histone H3T3 kinase activity"/>
    <property type="evidence" value="ECO:0007669"/>
    <property type="project" value="TreeGrafter"/>
</dbReference>
<evidence type="ECO:0000256" key="8">
    <source>
        <dbReference type="ARBA" id="ARBA00048679"/>
    </source>
</evidence>
<dbReference type="Proteomes" id="UP000887116">
    <property type="component" value="Unassembled WGS sequence"/>
</dbReference>
<dbReference type="GO" id="GO:0005634">
    <property type="term" value="C:nucleus"/>
    <property type="evidence" value="ECO:0007669"/>
    <property type="project" value="TreeGrafter"/>
</dbReference>
<proteinExistence type="predicted"/>
<gene>
    <name evidence="11" type="primary">Haspin</name>
    <name evidence="11" type="ORF">TNCT_529071</name>
</gene>
<accession>A0A8X6IDX6</accession>
<evidence type="ECO:0000256" key="5">
    <source>
        <dbReference type="ARBA" id="ARBA00022777"/>
    </source>
</evidence>
<keyword evidence="6 9" id="KW-0067">ATP-binding</keyword>
<dbReference type="OrthoDB" id="6420166at2759"/>
<dbReference type="SUPFAM" id="SSF56112">
    <property type="entry name" value="Protein kinase-like (PK-like)"/>
    <property type="match status" value="1"/>
</dbReference>
<dbReference type="EMBL" id="BMAO01005655">
    <property type="protein sequence ID" value="GFR02925.1"/>
    <property type="molecule type" value="Genomic_DNA"/>
</dbReference>
<dbReference type="GO" id="GO:0035556">
    <property type="term" value="P:intracellular signal transduction"/>
    <property type="evidence" value="ECO:0007669"/>
    <property type="project" value="TreeGrafter"/>
</dbReference>
<comment type="caution">
    <text evidence="11">The sequence shown here is derived from an EMBL/GenBank/DDBJ whole genome shotgun (WGS) entry which is preliminary data.</text>
</comment>
<dbReference type="PROSITE" id="PS50011">
    <property type="entry name" value="PROTEIN_KINASE_DOM"/>
    <property type="match status" value="1"/>
</dbReference>
<evidence type="ECO:0000256" key="9">
    <source>
        <dbReference type="PROSITE-ProRule" id="PRU10141"/>
    </source>
</evidence>
<dbReference type="Pfam" id="PF12330">
    <property type="entry name" value="Haspin_kinase"/>
    <property type="match status" value="1"/>
</dbReference>
<dbReference type="GO" id="GO:0000278">
    <property type="term" value="P:mitotic cell cycle"/>
    <property type="evidence" value="ECO:0007669"/>
    <property type="project" value="TreeGrafter"/>
</dbReference>
<evidence type="ECO:0000256" key="1">
    <source>
        <dbReference type="ARBA" id="ARBA00012513"/>
    </source>
</evidence>
<evidence type="ECO:0000256" key="4">
    <source>
        <dbReference type="ARBA" id="ARBA00022741"/>
    </source>
</evidence>
<dbReference type="SMART" id="SM00220">
    <property type="entry name" value="S_TKc"/>
    <property type="match status" value="1"/>
</dbReference>
<dbReference type="SMART" id="SM01331">
    <property type="entry name" value="DUF3635"/>
    <property type="match status" value="1"/>
</dbReference>
<dbReference type="InterPro" id="IPR017441">
    <property type="entry name" value="Protein_kinase_ATP_BS"/>
</dbReference>
<keyword evidence="3" id="KW-0808">Transferase</keyword>
<feature type="binding site" evidence="9">
    <location>
        <position position="608"/>
    </location>
    <ligand>
        <name>ATP</name>
        <dbReference type="ChEBI" id="CHEBI:30616"/>
    </ligand>
</feature>
<feature type="domain" description="Protein kinase" evidence="10">
    <location>
        <begin position="581"/>
        <end position="925"/>
    </location>
</feature>
<dbReference type="InterPro" id="IPR000719">
    <property type="entry name" value="Prot_kinase_dom"/>
</dbReference>
<evidence type="ECO:0000256" key="6">
    <source>
        <dbReference type="ARBA" id="ARBA00022840"/>
    </source>
</evidence>
<dbReference type="EC" id="2.7.11.1" evidence="1"/>
<organism evidence="11 12">
    <name type="scientific">Trichonephila clavata</name>
    <name type="common">Joro spider</name>
    <name type="synonym">Nephila clavata</name>
    <dbReference type="NCBI Taxonomy" id="2740835"/>
    <lineage>
        <taxon>Eukaryota</taxon>
        <taxon>Metazoa</taxon>
        <taxon>Ecdysozoa</taxon>
        <taxon>Arthropoda</taxon>
        <taxon>Chelicerata</taxon>
        <taxon>Arachnida</taxon>
        <taxon>Araneae</taxon>
        <taxon>Araneomorphae</taxon>
        <taxon>Entelegynae</taxon>
        <taxon>Araneoidea</taxon>
        <taxon>Nephilidae</taxon>
        <taxon>Trichonephila</taxon>
    </lineage>
</organism>
<comment type="catalytic activity">
    <reaction evidence="7">
        <text>L-threonyl-[protein] + ATP = O-phospho-L-threonyl-[protein] + ADP + H(+)</text>
        <dbReference type="Rhea" id="RHEA:46608"/>
        <dbReference type="Rhea" id="RHEA-COMP:11060"/>
        <dbReference type="Rhea" id="RHEA-COMP:11605"/>
        <dbReference type="ChEBI" id="CHEBI:15378"/>
        <dbReference type="ChEBI" id="CHEBI:30013"/>
        <dbReference type="ChEBI" id="CHEBI:30616"/>
        <dbReference type="ChEBI" id="CHEBI:61977"/>
        <dbReference type="ChEBI" id="CHEBI:456216"/>
        <dbReference type="EC" id="2.7.11.1"/>
    </reaction>
</comment>
<protein>
    <recommendedName>
        <fullName evidence="1">non-specific serine/threonine protein kinase</fullName>
        <ecNumber evidence="1">2.7.11.1</ecNumber>
    </recommendedName>
</protein>
<dbReference type="Gene3D" id="3.30.200.20">
    <property type="entry name" value="Phosphorylase Kinase, domain 1"/>
    <property type="match status" value="1"/>
</dbReference>
<evidence type="ECO:0000256" key="2">
    <source>
        <dbReference type="ARBA" id="ARBA00022527"/>
    </source>
</evidence>
<dbReference type="GO" id="GO:0005737">
    <property type="term" value="C:cytoplasm"/>
    <property type="evidence" value="ECO:0007669"/>
    <property type="project" value="TreeGrafter"/>
</dbReference>
<name>A0A8X6IDX6_TRICU</name>
<evidence type="ECO:0000259" key="10">
    <source>
        <dbReference type="PROSITE" id="PS50011"/>
    </source>
</evidence>
<keyword evidence="2" id="KW-0723">Serine/threonine-protein kinase</keyword>
<evidence type="ECO:0000313" key="11">
    <source>
        <dbReference type="EMBL" id="GFR02925.1"/>
    </source>
</evidence>
<dbReference type="InterPro" id="IPR011009">
    <property type="entry name" value="Kinase-like_dom_sf"/>
</dbReference>
<evidence type="ECO:0000256" key="7">
    <source>
        <dbReference type="ARBA" id="ARBA00047899"/>
    </source>
</evidence>
<dbReference type="PANTHER" id="PTHR24419:SF18">
    <property type="entry name" value="SERINE_THREONINE-PROTEIN KINASE HASPIN"/>
    <property type="match status" value="1"/>
</dbReference>
<evidence type="ECO:0000313" key="12">
    <source>
        <dbReference type="Proteomes" id="UP000887116"/>
    </source>
</evidence>
<dbReference type="PANTHER" id="PTHR24419">
    <property type="entry name" value="INTERLEUKIN-1 RECEPTOR-ASSOCIATED KINASE"/>
    <property type="match status" value="1"/>
</dbReference>
<keyword evidence="12" id="KW-1185">Reference proteome</keyword>
<dbReference type="InterPro" id="IPR024604">
    <property type="entry name" value="GSG2_C"/>
</dbReference>
<dbReference type="GO" id="GO:0005524">
    <property type="term" value="F:ATP binding"/>
    <property type="evidence" value="ECO:0007669"/>
    <property type="project" value="UniProtKB-UniRule"/>
</dbReference>
<dbReference type="AlphaFoldDB" id="A0A8X6IDX6"/>
<keyword evidence="5" id="KW-0418">Kinase</keyword>